<accession>A0A7J0BKB6</accession>
<evidence type="ECO:0000256" key="1">
    <source>
        <dbReference type="PROSITE-ProRule" id="PRU00339"/>
    </source>
</evidence>
<dbReference type="InterPro" id="IPR034706">
    <property type="entry name" value="CpoB"/>
</dbReference>
<dbReference type="PROSITE" id="PS50005">
    <property type="entry name" value="TPR"/>
    <property type="match status" value="1"/>
</dbReference>
<sequence length="321" mass="34469">MAFRVDRMVGCILIAMCAACAPQQGEQSRAASDEWRLQNIEARFLEFQESQKEREAQLQTRVQDLDGQLSAVRQELNDTKTKAGELQAETAALKEALRARLVAAGEAPLADVPKAAPKPVPAASATAKAAPEKMTASAKKAAPQKKVAEKAAPKAAEPEAKAPAPAPAPVPASAPAMAAAPAAEKPSAAETVVVGDASGGPEKLYEEGVTLVRAGDVEKGRKLLDQFIGDNPNHTLVPNALYWMGETYYHEKRYAQAVLTFKEVVRRFPKHDKAAASMLKTGFSYEKLGDKSNARFYLQTLVEDYPSSSPAEMARKRLASL</sequence>
<dbReference type="InterPro" id="IPR014162">
    <property type="entry name" value="CpoB_C"/>
</dbReference>
<keyword evidence="2" id="KW-0175">Coiled coil</keyword>
<feature type="coiled-coil region" evidence="2">
    <location>
        <begin position="55"/>
        <end position="96"/>
    </location>
</feature>
<feature type="compositionally biased region" description="Low complexity" evidence="3">
    <location>
        <begin position="136"/>
        <end position="145"/>
    </location>
</feature>
<reference evidence="4 5" key="1">
    <citation type="submission" date="2020-05" db="EMBL/GenBank/DDBJ databases">
        <title>Draft genome sequence of Desulfovibrio sp. strain HN2T.</title>
        <authorList>
            <person name="Ueno A."/>
            <person name="Tamazawa S."/>
            <person name="Tamamura S."/>
            <person name="Murakami T."/>
            <person name="Kiyama T."/>
            <person name="Inomata H."/>
            <person name="Amano Y."/>
            <person name="Miyakawa K."/>
            <person name="Tamaki H."/>
            <person name="Naganuma T."/>
            <person name="Kaneko K."/>
        </authorList>
    </citation>
    <scope>NUCLEOTIDE SEQUENCE [LARGE SCALE GENOMIC DNA]</scope>
    <source>
        <strain evidence="4 5">HN2</strain>
    </source>
</reference>
<dbReference type="HAMAP" id="MF_02066">
    <property type="entry name" value="CpoB"/>
    <property type="match status" value="1"/>
</dbReference>
<keyword evidence="1" id="KW-0802">TPR repeat</keyword>
<dbReference type="Pfam" id="PF13174">
    <property type="entry name" value="TPR_6"/>
    <property type="match status" value="2"/>
</dbReference>
<dbReference type="GO" id="GO:0051301">
    <property type="term" value="P:cell division"/>
    <property type="evidence" value="ECO:0007669"/>
    <property type="project" value="InterPro"/>
</dbReference>
<protein>
    <recommendedName>
        <fullName evidence="6">Cell division coordinator CpoB</fullName>
    </recommendedName>
</protein>
<dbReference type="AlphaFoldDB" id="A0A7J0BKB6"/>
<evidence type="ECO:0000313" key="5">
    <source>
        <dbReference type="Proteomes" id="UP000503840"/>
    </source>
</evidence>
<name>A0A7J0BKB6_9BACT</name>
<comment type="caution">
    <text evidence="4">The sequence shown here is derived from an EMBL/GenBank/DDBJ whole genome shotgun (WGS) entry which is preliminary data.</text>
</comment>
<feature type="region of interest" description="Disordered" evidence="3">
    <location>
        <begin position="112"/>
        <end position="173"/>
    </location>
</feature>
<organism evidence="4 5">
    <name type="scientific">Desulfovibrio subterraneus</name>
    <dbReference type="NCBI Taxonomy" id="2718620"/>
    <lineage>
        <taxon>Bacteria</taxon>
        <taxon>Pseudomonadati</taxon>
        <taxon>Thermodesulfobacteriota</taxon>
        <taxon>Desulfovibrionia</taxon>
        <taxon>Desulfovibrionales</taxon>
        <taxon>Desulfovibrionaceae</taxon>
        <taxon>Desulfovibrio</taxon>
    </lineage>
</organism>
<dbReference type="Proteomes" id="UP000503840">
    <property type="component" value="Unassembled WGS sequence"/>
</dbReference>
<feature type="compositionally biased region" description="Basic and acidic residues" evidence="3">
    <location>
        <begin position="146"/>
        <end position="160"/>
    </location>
</feature>
<evidence type="ECO:0008006" key="6">
    <source>
        <dbReference type="Google" id="ProtNLM"/>
    </source>
</evidence>
<evidence type="ECO:0000256" key="2">
    <source>
        <dbReference type="SAM" id="Coils"/>
    </source>
</evidence>
<dbReference type="SUPFAM" id="SSF48452">
    <property type="entry name" value="TPR-like"/>
    <property type="match status" value="1"/>
</dbReference>
<feature type="repeat" description="TPR" evidence="1">
    <location>
        <begin position="238"/>
        <end position="271"/>
    </location>
</feature>
<dbReference type="InterPro" id="IPR011990">
    <property type="entry name" value="TPR-like_helical_dom_sf"/>
</dbReference>
<dbReference type="Gene3D" id="1.25.40.10">
    <property type="entry name" value="Tetratricopeptide repeat domain"/>
    <property type="match status" value="1"/>
</dbReference>
<proteinExistence type="inferred from homology"/>
<dbReference type="NCBIfam" id="TIGR02795">
    <property type="entry name" value="tol_pal_ybgF"/>
    <property type="match status" value="1"/>
</dbReference>
<evidence type="ECO:0000313" key="4">
    <source>
        <dbReference type="EMBL" id="GFM33622.1"/>
    </source>
</evidence>
<keyword evidence="5" id="KW-1185">Reference proteome</keyword>
<evidence type="ECO:0000256" key="3">
    <source>
        <dbReference type="SAM" id="MobiDB-lite"/>
    </source>
</evidence>
<dbReference type="EMBL" id="BLVO01000013">
    <property type="protein sequence ID" value="GFM33622.1"/>
    <property type="molecule type" value="Genomic_DNA"/>
</dbReference>
<dbReference type="RefSeq" id="WP_174405265.1">
    <property type="nucleotide sequence ID" value="NZ_BLVO01000013.1"/>
</dbReference>
<gene>
    <name evidence="4" type="ORF">DSM101010T_19870</name>
</gene>
<dbReference type="InterPro" id="IPR019734">
    <property type="entry name" value="TPR_rpt"/>
</dbReference>
<feature type="compositionally biased region" description="Low complexity" evidence="3">
    <location>
        <begin position="112"/>
        <end position="129"/>
    </location>
</feature>